<keyword evidence="17" id="KW-0175">Coiled coil</keyword>
<evidence type="ECO:0000256" key="11">
    <source>
        <dbReference type="ARBA" id="ARBA00023125"/>
    </source>
</evidence>
<feature type="compositionally biased region" description="Polar residues" evidence="18">
    <location>
        <begin position="827"/>
        <end position="836"/>
    </location>
</feature>
<dbReference type="RefSeq" id="XP_006868114.1">
    <property type="nucleotide sequence ID" value="XM_006868052.1"/>
</dbReference>
<dbReference type="EC" id="2.3.1.48" evidence="2"/>
<gene>
    <name evidence="22" type="primary">CLOCK</name>
</gene>
<keyword evidence="13" id="KW-0804">Transcription</keyword>
<feature type="region of interest" description="Disordered" evidence="18">
    <location>
        <begin position="748"/>
        <end position="778"/>
    </location>
</feature>
<comment type="catalytic activity">
    <reaction evidence="16">
        <text>L-lysyl-[protein] + acetyl-CoA = N(6)-acetyl-L-lysyl-[protein] + CoA + H(+)</text>
        <dbReference type="Rhea" id="RHEA:45948"/>
        <dbReference type="Rhea" id="RHEA-COMP:9752"/>
        <dbReference type="Rhea" id="RHEA-COMP:10731"/>
        <dbReference type="ChEBI" id="CHEBI:15378"/>
        <dbReference type="ChEBI" id="CHEBI:29969"/>
        <dbReference type="ChEBI" id="CHEBI:57287"/>
        <dbReference type="ChEBI" id="CHEBI:57288"/>
        <dbReference type="ChEBI" id="CHEBI:61930"/>
        <dbReference type="EC" id="2.3.1.48"/>
    </reaction>
</comment>
<dbReference type="InterPro" id="IPR035965">
    <property type="entry name" value="PAS-like_dom_sf"/>
</dbReference>
<dbReference type="SUPFAM" id="SSF47459">
    <property type="entry name" value="HLH, helix-loop-helix DNA-binding domain"/>
    <property type="match status" value="1"/>
</dbReference>
<evidence type="ECO:0000256" key="14">
    <source>
        <dbReference type="ARBA" id="ARBA00023242"/>
    </source>
</evidence>
<dbReference type="CDD" id="cd19734">
    <property type="entry name" value="bHLH-PAS_CLOCK"/>
    <property type="match status" value="1"/>
</dbReference>
<evidence type="ECO:0000256" key="15">
    <source>
        <dbReference type="ARBA" id="ARBA00040572"/>
    </source>
</evidence>
<dbReference type="FunFam" id="3.30.450.20:FF:000016">
    <property type="entry name" value="Circadian locomoter output cycles protein"/>
    <property type="match status" value="1"/>
</dbReference>
<evidence type="ECO:0000256" key="16">
    <source>
        <dbReference type="ARBA" id="ARBA00048017"/>
    </source>
</evidence>
<reference evidence="22" key="1">
    <citation type="submission" date="2025-08" db="UniProtKB">
        <authorList>
            <consortium name="RefSeq"/>
        </authorList>
    </citation>
    <scope>IDENTIFICATION</scope>
    <source>
        <tissue evidence="22">Spleen</tissue>
    </source>
</reference>
<dbReference type="GeneID" id="102839732"/>
<dbReference type="InterPro" id="IPR001610">
    <property type="entry name" value="PAC"/>
</dbReference>
<keyword evidence="3" id="KW-0963">Cytoplasm</keyword>
<feature type="domain" description="BHLH" evidence="20">
    <location>
        <begin position="34"/>
        <end position="84"/>
    </location>
</feature>
<evidence type="ECO:0000313" key="21">
    <source>
        <dbReference type="Proteomes" id="UP000504623"/>
    </source>
</evidence>
<accession>A0A9B0TWS9</accession>
<dbReference type="Pfam" id="PF00989">
    <property type="entry name" value="PAS"/>
    <property type="match status" value="1"/>
</dbReference>
<dbReference type="PROSITE" id="PS50112">
    <property type="entry name" value="PAS"/>
    <property type="match status" value="2"/>
</dbReference>
<evidence type="ECO:0000256" key="9">
    <source>
        <dbReference type="ARBA" id="ARBA00023015"/>
    </source>
</evidence>
<dbReference type="Proteomes" id="UP000504623">
    <property type="component" value="Unplaced"/>
</dbReference>
<dbReference type="CDD" id="cd00130">
    <property type="entry name" value="PAS"/>
    <property type="match status" value="2"/>
</dbReference>
<dbReference type="SMART" id="SM00091">
    <property type="entry name" value="PAS"/>
    <property type="match status" value="2"/>
</dbReference>
<dbReference type="SMART" id="SM00086">
    <property type="entry name" value="PAC"/>
    <property type="match status" value="1"/>
</dbReference>
<dbReference type="InterPro" id="IPR000014">
    <property type="entry name" value="PAS"/>
</dbReference>
<protein>
    <recommendedName>
        <fullName evidence="15">Circadian locomoter output cycles protein kaput</fullName>
        <ecNumber evidence="2">2.3.1.48</ecNumber>
    </recommendedName>
</protein>
<dbReference type="GO" id="GO:0070888">
    <property type="term" value="F:E-box binding"/>
    <property type="evidence" value="ECO:0007669"/>
    <property type="project" value="TreeGrafter"/>
</dbReference>
<dbReference type="PANTHER" id="PTHR46055:SF2">
    <property type="entry name" value="CIRCADIAN LOCOMOTER OUTPUT CYCLES PROTEIN KAPUT"/>
    <property type="match status" value="1"/>
</dbReference>
<dbReference type="Gene3D" id="3.30.450.20">
    <property type="entry name" value="PAS domain"/>
    <property type="match status" value="2"/>
</dbReference>
<dbReference type="PROSITE" id="PS50888">
    <property type="entry name" value="BHLH"/>
    <property type="match status" value="1"/>
</dbReference>
<proteinExistence type="predicted"/>
<dbReference type="Gene3D" id="4.10.280.10">
    <property type="entry name" value="Helix-loop-helix DNA-binding domain"/>
    <property type="match status" value="1"/>
</dbReference>
<name>A0A9B0TWS9_CHRAS</name>
<dbReference type="Pfam" id="PF14598">
    <property type="entry name" value="PAS_11"/>
    <property type="match status" value="1"/>
</dbReference>
<dbReference type="GO" id="GO:0046983">
    <property type="term" value="F:protein dimerization activity"/>
    <property type="evidence" value="ECO:0007669"/>
    <property type="project" value="InterPro"/>
</dbReference>
<feature type="compositionally biased region" description="Low complexity" evidence="18">
    <location>
        <begin position="748"/>
        <end position="773"/>
    </location>
</feature>
<evidence type="ECO:0000259" key="19">
    <source>
        <dbReference type="PROSITE" id="PS50112"/>
    </source>
</evidence>
<keyword evidence="9" id="KW-0805">Transcription regulation</keyword>
<dbReference type="GO" id="GO:0032922">
    <property type="term" value="P:circadian regulation of gene expression"/>
    <property type="evidence" value="ECO:0007669"/>
    <property type="project" value="InterPro"/>
</dbReference>
<dbReference type="AlphaFoldDB" id="A0A9B0TWS9"/>
<keyword evidence="7" id="KW-0227">DNA damage</keyword>
<organism evidence="21 22">
    <name type="scientific">Chrysochloris asiatica</name>
    <name type="common">Cape golden mole</name>
    <dbReference type="NCBI Taxonomy" id="185453"/>
    <lineage>
        <taxon>Eukaryota</taxon>
        <taxon>Metazoa</taxon>
        <taxon>Chordata</taxon>
        <taxon>Craniata</taxon>
        <taxon>Vertebrata</taxon>
        <taxon>Euteleostomi</taxon>
        <taxon>Mammalia</taxon>
        <taxon>Eutheria</taxon>
        <taxon>Afrotheria</taxon>
        <taxon>Chrysochloridae</taxon>
        <taxon>Chrysochlorinae</taxon>
        <taxon>Chrysochloris</taxon>
    </lineage>
</organism>
<dbReference type="GO" id="GO:0006974">
    <property type="term" value="P:DNA damage response"/>
    <property type="evidence" value="ECO:0007669"/>
    <property type="project" value="UniProtKB-KW"/>
</dbReference>
<dbReference type="FunFam" id="3.30.450.20:FF:000022">
    <property type="entry name" value="circadian locomoter output cycles protein kaput"/>
    <property type="match status" value="1"/>
</dbReference>
<evidence type="ECO:0000256" key="18">
    <source>
        <dbReference type="SAM" id="MobiDB-lite"/>
    </source>
</evidence>
<feature type="domain" description="PAS" evidence="19">
    <location>
        <begin position="107"/>
        <end position="177"/>
    </location>
</feature>
<keyword evidence="12" id="KW-0010">Activator</keyword>
<feature type="domain" description="PAS" evidence="19">
    <location>
        <begin position="285"/>
        <end position="332"/>
    </location>
</feature>
<dbReference type="InterPro" id="IPR011598">
    <property type="entry name" value="bHLH_dom"/>
</dbReference>
<dbReference type="GO" id="GO:1990513">
    <property type="term" value="C:CLOCK-BMAL transcription complex"/>
    <property type="evidence" value="ECO:0007669"/>
    <property type="project" value="TreeGrafter"/>
</dbReference>
<evidence type="ECO:0000256" key="13">
    <source>
        <dbReference type="ARBA" id="ARBA00023163"/>
    </source>
</evidence>
<feature type="region of interest" description="Disordered" evidence="18">
    <location>
        <begin position="420"/>
        <end position="495"/>
    </location>
</feature>
<dbReference type="GO" id="GO:0005829">
    <property type="term" value="C:cytosol"/>
    <property type="evidence" value="ECO:0007669"/>
    <property type="project" value="UniProtKB-SubCell"/>
</dbReference>
<evidence type="ECO:0000256" key="12">
    <source>
        <dbReference type="ARBA" id="ARBA00023159"/>
    </source>
</evidence>
<feature type="coiled-coil region" evidence="17">
    <location>
        <begin position="527"/>
        <end position="561"/>
    </location>
</feature>
<evidence type="ECO:0000256" key="4">
    <source>
        <dbReference type="ARBA" id="ARBA00022499"/>
    </source>
</evidence>
<keyword evidence="6" id="KW-0677">Repeat</keyword>
<keyword evidence="5" id="KW-0597">Phosphoprotein</keyword>
<evidence type="ECO:0000256" key="5">
    <source>
        <dbReference type="ARBA" id="ARBA00022553"/>
    </source>
</evidence>
<evidence type="ECO:0000256" key="3">
    <source>
        <dbReference type="ARBA" id="ARBA00022490"/>
    </source>
</evidence>
<dbReference type="PRINTS" id="PR00785">
    <property type="entry name" value="NCTRNSLOCATR"/>
</dbReference>
<dbReference type="SMART" id="SM00353">
    <property type="entry name" value="HLH"/>
    <property type="match status" value="1"/>
</dbReference>
<dbReference type="SUPFAM" id="SSF55785">
    <property type="entry name" value="PYP-like sensor domain (PAS domain)"/>
    <property type="match status" value="2"/>
</dbReference>
<dbReference type="Pfam" id="PF00010">
    <property type="entry name" value="HLH"/>
    <property type="match status" value="1"/>
</dbReference>
<keyword evidence="21" id="KW-1185">Reference proteome</keyword>
<dbReference type="InterPro" id="IPR001067">
    <property type="entry name" value="Nuc_translocat"/>
</dbReference>
<keyword evidence="8" id="KW-0832">Ubl conjugation</keyword>
<evidence type="ECO:0000256" key="7">
    <source>
        <dbReference type="ARBA" id="ARBA00022763"/>
    </source>
</evidence>
<dbReference type="GO" id="GO:0061733">
    <property type="term" value="F:protein-lysine-acetyltransferase activity"/>
    <property type="evidence" value="ECO:0007669"/>
    <property type="project" value="UniProtKB-EC"/>
</dbReference>
<dbReference type="PANTHER" id="PTHR46055">
    <property type="entry name" value="CIRCADIAN LOCOMOTER OUTPUT CYCLES PROTEIN KAPUT"/>
    <property type="match status" value="1"/>
</dbReference>
<dbReference type="FunFam" id="4.10.280.10:FF:000013">
    <property type="entry name" value="Circadian locomoter output cycles protein kaput"/>
    <property type="match status" value="1"/>
</dbReference>
<feature type="compositionally biased region" description="Low complexity" evidence="18">
    <location>
        <begin position="807"/>
        <end position="819"/>
    </location>
</feature>
<feature type="compositionally biased region" description="Polar residues" evidence="18">
    <location>
        <begin position="476"/>
        <end position="495"/>
    </location>
</feature>
<dbReference type="OrthoDB" id="411251at2759"/>
<keyword evidence="4" id="KW-1017">Isopeptide bond</keyword>
<evidence type="ECO:0000259" key="20">
    <source>
        <dbReference type="PROSITE" id="PS50888"/>
    </source>
</evidence>
<evidence type="ECO:0000256" key="2">
    <source>
        <dbReference type="ARBA" id="ARBA00013184"/>
    </source>
</evidence>
<evidence type="ECO:0000256" key="1">
    <source>
        <dbReference type="ARBA" id="ARBA00004514"/>
    </source>
</evidence>
<feature type="region of interest" description="Disordered" evidence="18">
    <location>
        <begin position="807"/>
        <end position="836"/>
    </location>
</feature>
<feature type="compositionally biased region" description="Polar residues" evidence="18">
    <location>
        <begin position="447"/>
        <end position="463"/>
    </location>
</feature>
<evidence type="ECO:0000256" key="6">
    <source>
        <dbReference type="ARBA" id="ARBA00022737"/>
    </source>
</evidence>
<keyword evidence="11" id="KW-0238">DNA-binding</keyword>
<sequence length="836" mass="93714">MLFTVSCSKMSSIVDRDDSSIFDGLVEEDDKDKAKRVSRNKSEKKRRDQFNVLIKELGSMLPGNARKMDKSTVLQKSIDFLRKHKEITAQSDASEIRQDWKPTFLSNEEFTQLMLEALDGFFLAIMTDGSIIYVSESVTSLLEHLPSDLVDQSIFNFIPEGEHSEVYKILSTHLLESDSLTPEYLKSKNQLEFCCHMLRGTIDPKEPSTYEYVKFIGNFKSLSSVSPSVHNGFEGTIQRTHRPSYEDRVCFVATVRLATPQFIKEMCTVEEPNEEFTSRHSLEWKFLFLDHRAPPIIGYLPFEVLGTSGYDYYHVDDLENLAKCHEHLMQYGKGKSCYYRFLTKGQQWIWLQTHYYITYHQWNSRPEFIVCTHTVVSYAEVRAERRRDLGIEESLPETAADKSQDSGSENRINTVSLKEALERFDHSPTPSASSRSSRKSSHTALSDPSSTPTKVQTDTSTPPRQHLPAHEKMTHGRSSFSSQSRNPQPVGSSLTQPVMSQAANLPVPQGMSQFQFSAQLGAMQHLKDQLEQRTRMIEANIHRQQEELRKIQEQLQMVHGQGLQMFLQQSTAGLNFGSVQLSSGNSSNIQQLTPMNMQGQVVPSHQIQSGMNIGHVGPTQHLIQQQTLQSTATQSQQNVLSGHSQQTSLPSQTQSALTAPLYNTMVISQPSAGSMVQIPASLPQSSAQSAAVTTFTQDRHIRFSQGQQLVTKLVTAPVACGAVMVPSTMLMGQVVTAYPTFAAQQQPSASLSVSQPQQQQPSGPEQQQPSQAQLTHPPQQFLQTSRLLHGNPSTQLIVSAAFPLQQSTFPQSQHQQQQLSRHRTDSLTDPSKAQPQ</sequence>
<dbReference type="InterPro" id="IPR013767">
    <property type="entry name" value="PAS_fold"/>
</dbReference>
<evidence type="ECO:0000256" key="10">
    <source>
        <dbReference type="ARBA" id="ARBA00023108"/>
    </source>
</evidence>
<dbReference type="InterPro" id="IPR047230">
    <property type="entry name" value="CLOCK-like"/>
</dbReference>
<evidence type="ECO:0000313" key="22">
    <source>
        <dbReference type="RefSeq" id="XP_006868114.1"/>
    </source>
</evidence>
<dbReference type="GO" id="GO:0000981">
    <property type="term" value="F:DNA-binding transcription factor activity, RNA polymerase II-specific"/>
    <property type="evidence" value="ECO:0007669"/>
    <property type="project" value="InterPro"/>
</dbReference>
<keyword evidence="10" id="KW-0090">Biological rhythms</keyword>
<dbReference type="CTD" id="9575"/>
<keyword evidence="14" id="KW-0539">Nucleus</keyword>
<evidence type="ECO:0000256" key="17">
    <source>
        <dbReference type="SAM" id="Coils"/>
    </source>
</evidence>
<evidence type="ECO:0000256" key="8">
    <source>
        <dbReference type="ARBA" id="ARBA00022843"/>
    </source>
</evidence>
<comment type="subcellular location">
    <subcellularLocation>
        <location evidence="1">Cytoplasm</location>
        <location evidence="1">Cytosol</location>
    </subcellularLocation>
</comment>
<dbReference type="InterPro" id="IPR036638">
    <property type="entry name" value="HLH_DNA-bd_sf"/>
</dbReference>
<feature type="region of interest" description="Disordered" evidence="18">
    <location>
        <begin position="392"/>
        <end position="411"/>
    </location>
</feature>